<dbReference type="GO" id="GO:0005524">
    <property type="term" value="F:ATP binding"/>
    <property type="evidence" value="ECO:0007669"/>
    <property type="project" value="UniProtKB-UniRule"/>
</dbReference>
<dbReference type="Gene3D" id="1.10.8.70">
    <property type="entry name" value="Glutamate-tRNA synthetase, class I, anticodon-binding domain 1"/>
    <property type="match status" value="1"/>
</dbReference>
<evidence type="ECO:0000259" key="11">
    <source>
        <dbReference type="Pfam" id="PF19269"/>
    </source>
</evidence>
<dbReference type="GO" id="GO:0006424">
    <property type="term" value="P:glutamyl-tRNA aminoacylation"/>
    <property type="evidence" value="ECO:0007669"/>
    <property type="project" value="UniProtKB-UniRule"/>
</dbReference>
<protein>
    <recommendedName>
        <fullName evidence="8">Glutamate--tRNA ligase</fullName>
        <ecNumber evidence="8">6.1.1.17</ecNumber>
    </recommendedName>
    <alternativeName>
        <fullName evidence="8">Glutamyl-tRNA synthetase</fullName>
        <shortName evidence="8">GluRS</shortName>
    </alternativeName>
</protein>
<comment type="caution">
    <text evidence="8">Lacks conserved residue(s) required for the propagation of feature annotation.</text>
</comment>
<comment type="similarity">
    <text evidence="1 8">Belongs to the class-I aminoacyl-tRNA synthetase family. Glutamate--tRNA ligase type 1 subfamily.</text>
</comment>
<dbReference type="InterPro" id="IPR020751">
    <property type="entry name" value="aa-tRNA-synth_I_codon-bd_sub2"/>
</dbReference>
<evidence type="ECO:0000256" key="2">
    <source>
        <dbReference type="ARBA" id="ARBA00022490"/>
    </source>
</evidence>
<evidence type="ECO:0000313" key="12">
    <source>
        <dbReference type="EMBL" id="TSD62414.1"/>
    </source>
</evidence>
<keyword evidence="7 8" id="KW-0030">Aminoacyl-tRNA synthetase</keyword>
<dbReference type="GO" id="GO:0005829">
    <property type="term" value="C:cytosol"/>
    <property type="evidence" value="ECO:0007669"/>
    <property type="project" value="TreeGrafter"/>
</dbReference>
<name>A0A554S7T8_9ACTN</name>
<dbReference type="InterPro" id="IPR045462">
    <property type="entry name" value="aa-tRNA-synth_I_cd-bd"/>
</dbReference>
<dbReference type="InterPro" id="IPR004527">
    <property type="entry name" value="Glu-tRNA-ligase_bac/mito"/>
</dbReference>
<feature type="short sequence motif" description="'KMSKS' region" evidence="8">
    <location>
        <begin position="257"/>
        <end position="261"/>
    </location>
</feature>
<dbReference type="Gene3D" id="3.40.50.620">
    <property type="entry name" value="HUPs"/>
    <property type="match status" value="1"/>
</dbReference>
<comment type="function">
    <text evidence="8">Catalyzes the attachment of glutamate to tRNA(Glu) in a two-step reaction: glutamate is first activated by ATP to form Glu-AMP and then transferred to the acceptor end of tRNA(Glu).</text>
</comment>
<evidence type="ECO:0000256" key="9">
    <source>
        <dbReference type="SAM" id="MobiDB-lite"/>
    </source>
</evidence>
<dbReference type="OrthoDB" id="9807503at2"/>
<reference evidence="12 13" key="1">
    <citation type="submission" date="2019-07" db="EMBL/GenBank/DDBJ databases">
        <authorList>
            <person name="Zhao L.H."/>
        </authorList>
    </citation>
    <scope>NUCLEOTIDE SEQUENCE [LARGE SCALE GENOMIC DNA]</scope>
    <source>
        <strain evidence="12 13">Co35</strain>
    </source>
</reference>
<dbReference type="PANTHER" id="PTHR43311:SF2">
    <property type="entry name" value="GLUTAMATE--TRNA LIGASE, MITOCHONDRIAL-RELATED"/>
    <property type="match status" value="1"/>
</dbReference>
<feature type="region of interest" description="Disordered" evidence="9">
    <location>
        <begin position="117"/>
        <end position="136"/>
    </location>
</feature>
<dbReference type="EC" id="6.1.1.17" evidence="8"/>
<keyword evidence="4 8" id="KW-0547">Nucleotide-binding</keyword>
<dbReference type="CDD" id="cd00808">
    <property type="entry name" value="GluRS_core"/>
    <property type="match status" value="1"/>
</dbReference>
<evidence type="ECO:0000256" key="4">
    <source>
        <dbReference type="ARBA" id="ARBA00022741"/>
    </source>
</evidence>
<dbReference type="InterPro" id="IPR033910">
    <property type="entry name" value="GluRS_core"/>
</dbReference>
<evidence type="ECO:0000259" key="10">
    <source>
        <dbReference type="Pfam" id="PF00749"/>
    </source>
</evidence>
<dbReference type="Pfam" id="PF00749">
    <property type="entry name" value="tRNA-synt_1c"/>
    <property type="match status" value="1"/>
</dbReference>
<dbReference type="AlphaFoldDB" id="A0A554S7T8"/>
<evidence type="ECO:0000313" key="13">
    <source>
        <dbReference type="Proteomes" id="UP000316988"/>
    </source>
</evidence>
<dbReference type="RefSeq" id="WP_143913848.1">
    <property type="nucleotide sequence ID" value="NZ_VLNT01000009.1"/>
</dbReference>
<proteinExistence type="inferred from homology"/>
<accession>A0A554S7T8</accession>
<comment type="caution">
    <text evidence="12">The sequence shown here is derived from an EMBL/GenBank/DDBJ whole genome shotgun (WGS) entry which is preliminary data.</text>
</comment>
<dbReference type="InterPro" id="IPR000924">
    <property type="entry name" value="Glu/Gln-tRNA-synth"/>
</dbReference>
<feature type="compositionally biased region" description="Basic and acidic residues" evidence="9">
    <location>
        <begin position="117"/>
        <end position="126"/>
    </location>
</feature>
<dbReference type="Proteomes" id="UP000316988">
    <property type="component" value="Unassembled WGS sequence"/>
</dbReference>
<evidence type="ECO:0000256" key="6">
    <source>
        <dbReference type="ARBA" id="ARBA00022917"/>
    </source>
</evidence>
<dbReference type="GO" id="GO:0008270">
    <property type="term" value="F:zinc ion binding"/>
    <property type="evidence" value="ECO:0007669"/>
    <property type="project" value="InterPro"/>
</dbReference>
<dbReference type="PANTHER" id="PTHR43311">
    <property type="entry name" value="GLUTAMATE--TRNA LIGASE"/>
    <property type="match status" value="1"/>
</dbReference>
<keyword evidence="5 8" id="KW-0067">ATP-binding</keyword>
<dbReference type="InterPro" id="IPR014729">
    <property type="entry name" value="Rossmann-like_a/b/a_fold"/>
</dbReference>
<feature type="domain" description="Glutamyl/glutaminyl-tRNA synthetase class Ib catalytic" evidence="10">
    <location>
        <begin position="5"/>
        <end position="323"/>
    </location>
</feature>
<evidence type="ECO:0000256" key="3">
    <source>
        <dbReference type="ARBA" id="ARBA00022598"/>
    </source>
</evidence>
<keyword evidence="13" id="KW-1185">Reference proteome</keyword>
<dbReference type="EMBL" id="VLNT01000009">
    <property type="protein sequence ID" value="TSD62414.1"/>
    <property type="molecule type" value="Genomic_DNA"/>
</dbReference>
<dbReference type="InterPro" id="IPR020058">
    <property type="entry name" value="Glu/Gln-tRNA-synth_Ib_cat-dom"/>
</dbReference>
<feature type="binding site" evidence="8">
    <location>
        <position position="260"/>
    </location>
    <ligand>
        <name>ATP</name>
        <dbReference type="ChEBI" id="CHEBI:30616"/>
    </ligand>
</feature>
<evidence type="ECO:0000256" key="8">
    <source>
        <dbReference type="HAMAP-Rule" id="MF_00022"/>
    </source>
</evidence>
<dbReference type="Gene3D" id="1.10.10.350">
    <property type="match status" value="1"/>
</dbReference>
<keyword evidence="6 8" id="KW-0648">Protein biosynthesis</keyword>
<feature type="short sequence motif" description="'HIGH' region" evidence="8">
    <location>
        <begin position="11"/>
        <end position="21"/>
    </location>
</feature>
<dbReference type="SUPFAM" id="SSF52374">
    <property type="entry name" value="Nucleotidylyl transferase"/>
    <property type="match status" value="1"/>
</dbReference>
<dbReference type="SUPFAM" id="SSF48163">
    <property type="entry name" value="An anticodon-binding domain of class I aminoacyl-tRNA synthetases"/>
    <property type="match status" value="1"/>
</dbReference>
<evidence type="ECO:0000256" key="7">
    <source>
        <dbReference type="ARBA" id="ARBA00023146"/>
    </source>
</evidence>
<sequence>MTKPVVARFCPSPTGNPHVGMARTALFSWAFARHHGGRFVFRIEDTDAARDNEESYRLLIDVMRWLGLDWDEGVEVGGPNGPYRQSERMDVYADVAQRLVDAGFAYKAYDTAEELEERREKARAEGRPSGYDGLHRDLTPEQQQAFEDEGRQPVIRFKMPAKDWTFDDLVRGPITFGAENVQDFVIVRANGQPLYTLTNPTDDALMGITHVLRGEDLLSSTPRQIALYQAFAEIGVGDGSTPQFGHLPYVMGAGNKKLSKRDPESNLLGYREQGFLPEGLLNYLALLGWSIAEDRDIFSLAEMVEAFEISRVNPNPARFDLKKCEAINGDHVRLLSLEEFTERLVPYFQSAELVDDPITDEQRAMLSSAAPLVHERTNLLTEAVAMLRFLFVSDADFTIDETDRAKQLDEKGLDVVRAAREALAGLGEWTTESIEGALRATLIEGLGLKPRLAFGPVRVAVTGSRVSPPLFESLELLGRDTSLARLDTALA</sequence>
<feature type="domain" description="Aminoacyl-tRNA synthetase class I anticodon-binding" evidence="11">
    <location>
        <begin position="339"/>
        <end position="490"/>
    </location>
</feature>
<dbReference type="InterPro" id="IPR049940">
    <property type="entry name" value="GluQ/Sye"/>
</dbReference>
<dbReference type="GO" id="GO:0000049">
    <property type="term" value="F:tRNA binding"/>
    <property type="evidence" value="ECO:0007669"/>
    <property type="project" value="InterPro"/>
</dbReference>
<evidence type="ECO:0000256" key="5">
    <source>
        <dbReference type="ARBA" id="ARBA00022840"/>
    </source>
</evidence>
<dbReference type="InterPro" id="IPR008925">
    <property type="entry name" value="aa_tRNA-synth_I_cd-bd_sf"/>
</dbReference>
<gene>
    <name evidence="8" type="primary">gltX</name>
    <name evidence="12" type="ORF">FNM00_12355</name>
</gene>
<keyword evidence="3 8" id="KW-0436">Ligase</keyword>
<dbReference type="Pfam" id="PF19269">
    <property type="entry name" value="Anticodon_2"/>
    <property type="match status" value="1"/>
</dbReference>
<dbReference type="GO" id="GO:0004818">
    <property type="term" value="F:glutamate-tRNA ligase activity"/>
    <property type="evidence" value="ECO:0007669"/>
    <property type="project" value="UniProtKB-UniRule"/>
</dbReference>
<keyword evidence="2 8" id="KW-0963">Cytoplasm</keyword>
<comment type="subcellular location">
    <subcellularLocation>
        <location evidence="8">Cytoplasm</location>
    </subcellularLocation>
</comment>
<comment type="catalytic activity">
    <reaction evidence="8">
        <text>tRNA(Glu) + L-glutamate + ATP = L-glutamyl-tRNA(Glu) + AMP + diphosphate</text>
        <dbReference type="Rhea" id="RHEA:23540"/>
        <dbReference type="Rhea" id="RHEA-COMP:9663"/>
        <dbReference type="Rhea" id="RHEA-COMP:9680"/>
        <dbReference type="ChEBI" id="CHEBI:29985"/>
        <dbReference type="ChEBI" id="CHEBI:30616"/>
        <dbReference type="ChEBI" id="CHEBI:33019"/>
        <dbReference type="ChEBI" id="CHEBI:78442"/>
        <dbReference type="ChEBI" id="CHEBI:78520"/>
        <dbReference type="ChEBI" id="CHEBI:456215"/>
        <dbReference type="EC" id="6.1.1.17"/>
    </reaction>
</comment>
<dbReference type="HAMAP" id="MF_00022">
    <property type="entry name" value="Glu_tRNA_synth_type1"/>
    <property type="match status" value="1"/>
</dbReference>
<dbReference type="NCBIfam" id="TIGR00464">
    <property type="entry name" value="gltX_bact"/>
    <property type="match status" value="1"/>
</dbReference>
<dbReference type="PRINTS" id="PR00987">
    <property type="entry name" value="TRNASYNTHGLU"/>
</dbReference>
<dbReference type="InterPro" id="IPR020752">
    <property type="entry name" value="Glu-tRNA-synth_I_codon-bd_sub1"/>
</dbReference>
<dbReference type="FunFam" id="3.40.50.620:FF:000149">
    <property type="entry name" value="Glutamate--tRNA ligase"/>
    <property type="match status" value="1"/>
</dbReference>
<evidence type="ECO:0000256" key="1">
    <source>
        <dbReference type="ARBA" id="ARBA00007894"/>
    </source>
</evidence>
<comment type="subunit">
    <text evidence="8">Monomer.</text>
</comment>
<organism evidence="12 13">
    <name type="scientific">Aeromicrobium piscarium</name>
    <dbReference type="NCBI Taxonomy" id="2590901"/>
    <lineage>
        <taxon>Bacteria</taxon>
        <taxon>Bacillati</taxon>
        <taxon>Actinomycetota</taxon>
        <taxon>Actinomycetes</taxon>
        <taxon>Propionibacteriales</taxon>
        <taxon>Nocardioidaceae</taxon>
        <taxon>Aeromicrobium</taxon>
    </lineage>
</organism>